<evidence type="ECO:0000256" key="1">
    <source>
        <dbReference type="SAM" id="Phobius"/>
    </source>
</evidence>
<keyword evidence="1" id="KW-0472">Membrane</keyword>
<proteinExistence type="predicted"/>
<keyword evidence="1" id="KW-0812">Transmembrane</keyword>
<dbReference type="RefSeq" id="WP_017707820.1">
    <property type="nucleotide sequence ID" value="NZ_CP186534.1"/>
</dbReference>
<dbReference type="EMBL" id="KC148188">
    <property type="protein sequence ID" value="AGE82653.1"/>
    <property type="molecule type" value="Genomic_DNA"/>
</dbReference>
<evidence type="ECO:0000313" key="2">
    <source>
        <dbReference type="EMBL" id="AGE82653.1"/>
    </source>
</evidence>
<name>M1JAH1_PSESF</name>
<feature type="transmembrane region" description="Helical" evidence="1">
    <location>
        <begin position="21"/>
        <end position="41"/>
    </location>
</feature>
<dbReference type="AlphaFoldDB" id="M1JAH1"/>
<protein>
    <submittedName>
        <fullName evidence="2">Uncharacterized protein</fullName>
    </submittedName>
</protein>
<organism evidence="2">
    <name type="scientific">Pseudomonas syringae pv. actinidiae</name>
    <dbReference type="NCBI Taxonomy" id="103796"/>
    <lineage>
        <taxon>Bacteria</taxon>
        <taxon>Pseudomonadati</taxon>
        <taxon>Pseudomonadota</taxon>
        <taxon>Gammaproteobacteria</taxon>
        <taxon>Pseudomonadales</taxon>
        <taxon>Pseudomonadaceae</taxon>
        <taxon>Pseudomonas</taxon>
        <taxon>Pseudomonas syringae</taxon>
    </lineage>
</organism>
<reference evidence="2" key="1">
    <citation type="submission" date="2012-11" db="EMBL/GenBank/DDBJ databases">
        <authorList>
            <person name="Butler M."/>
            <person name="Stockwell P."/>
            <person name="Black M."/>
            <person name="Day R."/>
            <person name="Zhao Z."/>
            <person name="Huang L."/>
            <person name="Lamont I."/>
            <person name="Poulter R."/>
        </authorList>
    </citation>
    <scope>NUCLEOTIDE SEQUENCE</scope>
    <source>
        <strain evidence="2">ICMP19455</strain>
    </source>
</reference>
<reference evidence="2" key="2">
    <citation type="journal article" date="2013" name="PLoS ONE">
        <title>Pseudomonas syringae pv. actinidiae from Recent Outbreaks of Kiwifruit Bacterial Canker Belong to Different Clones that Originated in China.</title>
        <authorList>
            <person name="Butler M.I."/>
            <person name="Stockwell P.A."/>
            <person name="Black M.A."/>
            <person name="Day R.C."/>
            <person name="Lamont I.L."/>
            <person name="Poulter R.T.M."/>
        </authorList>
    </citation>
    <scope>NUCLEOTIDE SEQUENCE</scope>
    <source>
        <strain evidence="2">ICMP19455</strain>
    </source>
</reference>
<sequence length="82" mass="9010">MPKTIISNTDRLLRKITNLGNQCGFLLIIGYVLLSILSAILDPNFDQQRMVQEFGPLIVAAIGVSTLCLLLQMMLRTDSTSG</sequence>
<keyword evidence="1" id="KW-1133">Transmembrane helix</keyword>
<accession>M1JAH1</accession>
<feature type="transmembrane region" description="Helical" evidence="1">
    <location>
        <begin position="53"/>
        <end position="75"/>
    </location>
</feature>